<sequence>MSPRTRSQKARARYRLTTPGWAIAGLVALAAGTVALTVAAVAHGNPDEADAASPVPATTATPTGTPSPTASPTPPTLTLAPLARADERFLMIDASGTAWRGVAGSCAAGTAPQVERSADGGSTWADVTPAYLGIRQIAGILPLTAGEAQLVAATDAACTTLGLRTYTQGVFWEPYPEVLTGATYLPIADPVALVTPIGAPPAPCAEPTSLSVSGSYAALLCDQQPYVWSAELGESWAGVAAASPARAVLVSNDTLTIARASAECSGLAISSTAASDRSTFTTSCQPDLDASAPAVLAADPRGVVSLWSGDTLVTF</sequence>
<gene>
    <name evidence="3" type="ORF">GCM10009807_08170</name>
</gene>
<evidence type="ECO:0000313" key="4">
    <source>
        <dbReference type="Proteomes" id="UP001500596"/>
    </source>
</evidence>
<reference evidence="4" key="1">
    <citation type="journal article" date="2019" name="Int. J. Syst. Evol. Microbiol.">
        <title>The Global Catalogue of Microorganisms (GCM) 10K type strain sequencing project: providing services to taxonomists for standard genome sequencing and annotation.</title>
        <authorList>
            <consortium name="The Broad Institute Genomics Platform"/>
            <consortium name="The Broad Institute Genome Sequencing Center for Infectious Disease"/>
            <person name="Wu L."/>
            <person name="Ma J."/>
        </authorList>
    </citation>
    <scope>NUCLEOTIDE SEQUENCE [LARGE SCALE GENOMIC DNA]</scope>
    <source>
        <strain evidence="4">JCM 15575</strain>
    </source>
</reference>
<evidence type="ECO:0000256" key="1">
    <source>
        <dbReference type="SAM" id="MobiDB-lite"/>
    </source>
</evidence>
<comment type="caution">
    <text evidence="3">The sequence shown here is derived from an EMBL/GenBank/DDBJ whole genome shotgun (WGS) entry which is preliminary data.</text>
</comment>
<keyword evidence="2" id="KW-1133">Transmembrane helix</keyword>
<feature type="compositionally biased region" description="Low complexity" evidence="1">
    <location>
        <begin position="51"/>
        <end position="68"/>
    </location>
</feature>
<feature type="transmembrane region" description="Helical" evidence="2">
    <location>
        <begin position="21"/>
        <end position="42"/>
    </location>
</feature>
<protein>
    <submittedName>
        <fullName evidence="3">Uncharacterized protein</fullName>
    </submittedName>
</protein>
<keyword evidence="4" id="KW-1185">Reference proteome</keyword>
<dbReference type="Proteomes" id="UP001500596">
    <property type="component" value="Unassembled WGS sequence"/>
</dbReference>
<evidence type="ECO:0000313" key="3">
    <source>
        <dbReference type="EMBL" id="GAA1666441.1"/>
    </source>
</evidence>
<proteinExistence type="predicted"/>
<keyword evidence="2" id="KW-0472">Membrane</keyword>
<dbReference type="RefSeq" id="WP_344051883.1">
    <property type="nucleotide sequence ID" value="NZ_BAAAPK010000001.1"/>
</dbReference>
<feature type="region of interest" description="Disordered" evidence="1">
    <location>
        <begin position="47"/>
        <end position="76"/>
    </location>
</feature>
<accession>A0ABP4S2N7</accession>
<dbReference type="SUPFAM" id="SSF110296">
    <property type="entry name" value="Oligoxyloglucan reducing end-specific cellobiohydrolase"/>
    <property type="match status" value="1"/>
</dbReference>
<name>A0ABP4S2N7_9MICO</name>
<keyword evidence="2" id="KW-0812">Transmembrane</keyword>
<organism evidence="3 4">
    <name type="scientific">Microbacterium lacus</name>
    <dbReference type="NCBI Taxonomy" id="415217"/>
    <lineage>
        <taxon>Bacteria</taxon>
        <taxon>Bacillati</taxon>
        <taxon>Actinomycetota</taxon>
        <taxon>Actinomycetes</taxon>
        <taxon>Micrococcales</taxon>
        <taxon>Microbacteriaceae</taxon>
        <taxon>Microbacterium</taxon>
    </lineage>
</organism>
<evidence type="ECO:0000256" key="2">
    <source>
        <dbReference type="SAM" id="Phobius"/>
    </source>
</evidence>
<dbReference type="EMBL" id="BAAAPK010000001">
    <property type="protein sequence ID" value="GAA1666441.1"/>
    <property type="molecule type" value="Genomic_DNA"/>
</dbReference>